<protein>
    <submittedName>
        <fullName evidence="2">Alpha/beta hydrolase</fullName>
    </submittedName>
</protein>
<dbReference type="AlphaFoldDB" id="A0A2S9Q0B1"/>
<dbReference type="InterPro" id="IPR000073">
    <property type="entry name" value="AB_hydrolase_1"/>
</dbReference>
<gene>
    <name evidence="2" type="ORF">C6N75_05975</name>
</gene>
<accession>A0A2S9Q0B1</accession>
<dbReference type="Pfam" id="PF12697">
    <property type="entry name" value="Abhydrolase_6"/>
    <property type="match status" value="1"/>
</dbReference>
<sequence>RRGRGDSGDADVYAVEREIEDLAALIAEAGGSARVFGLSAGGALALKAAAAGVGITQVAVYDPPFAVDDTAPRPPAGFTDKLTELSATDRRSEAVEFFMVNGMGAPAEAVAGMKFAPFWAGLEALAHTLPYDVTILGEDFALPADELGAISAPVLVVHGGDADAWLQSSAKAVAETVPGASRHSLTGQGIAVDPAVLAPELKEFFTN</sequence>
<comment type="caution">
    <text evidence="2">The sequence shown here is derived from an EMBL/GenBank/DDBJ whole genome shotgun (WGS) entry which is preliminary data.</text>
</comment>
<dbReference type="Gene3D" id="3.40.50.1820">
    <property type="entry name" value="alpha/beta hydrolase"/>
    <property type="match status" value="1"/>
</dbReference>
<name>A0A2S9Q0B1_9ACTN</name>
<proteinExistence type="predicted"/>
<evidence type="ECO:0000259" key="1">
    <source>
        <dbReference type="Pfam" id="PF12697"/>
    </source>
</evidence>
<dbReference type="RefSeq" id="WP_105867787.1">
    <property type="nucleotide sequence ID" value="NZ_PVLV01000081.1"/>
</dbReference>
<dbReference type="GO" id="GO:0016787">
    <property type="term" value="F:hydrolase activity"/>
    <property type="evidence" value="ECO:0007669"/>
    <property type="project" value="UniProtKB-KW"/>
</dbReference>
<keyword evidence="2" id="KW-0378">Hydrolase</keyword>
<feature type="domain" description="AB hydrolase-1" evidence="1">
    <location>
        <begin position="1"/>
        <end position="181"/>
    </location>
</feature>
<feature type="non-terminal residue" evidence="2">
    <location>
        <position position="1"/>
    </location>
</feature>
<dbReference type="SUPFAM" id="SSF53474">
    <property type="entry name" value="alpha/beta-Hydrolases"/>
    <property type="match status" value="1"/>
</dbReference>
<organism evidence="2 3">
    <name type="scientific">Streptomyces solincola</name>
    <dbReference type="NCBI Taxonomy" id="2100817"/>
    <lineage>
        <taxon>Bacteria</taxon>
        <taxon>Bacillati</taxon>
        <taxon>Actinomycetota</taxon>
        <taxon>Actinomycetes</taxon>
        <taxon>Kitasatosporales</taxon>
        <taxon>Streptomycetaceae</taxon>
        <taxon>Streptomyces</taxon>
    </lineage>
</organism>
<keyword evidence="3" id="KW-1185">Reference proteome</keyword>
<evidence type="ECO:0000313" key="3">
    <source>
        <dbReference type="Proteomes" id="UP000239322"/>
    </source>
</evidence>
<dbReference type="OrthoDB" id="63519at2"/>
<reference evidence="2 3" key="1">
    <citation type="submission" date="2018-03" db="EMBL/GenBank/DDBJ databases">
        <title>Novel Streptomyces sp. from soil.</title>
        <authorList>
            <person name="Tan G.Y.A."/>
            <person name="Lee Z.Y."/>
        </authorList>
    </citation>
    <scope>NUCLEOTIDE SEQUENCE [LARGE SCALE GENOMIC DNA]</scope>
    <source>
        <strain evidence="2 3">ST5x</strain>
    </source>
</reference>
<dbReference type="InterPro" id="IPR029058">
    <property type="entry name" value="AB_hydrolase_fold"/>
</dbReference>
<dbReference type="EMBL" id="PVLV01000081">
    <property type="protein sequence ID" value="PRH80106.1"/>
    <property type="molecule type" value="Genomic_DNA"/>
</dbReference>
<evidence type="ECO:0000313" key="2">
    <source>
        <dbReference type="EMBL" id="PRH80106.1"/>
    </source>
</evidence>
<dbReference type="Proteomes" id="UP000239322">
    <property type="component" value="Unassembled WGS sequence"/>
</dbReference>